<keyword evidence="2" id="KW-1185">Reference proteome</keyword>
<dbReference type="EMBL" id="KN423661">
    <property type="protein sequence ID" value="KHG23042.1"/>
    <property type="molecule type" value="Genomic_DNA"/>
</dbReference>
<organism evidence="1 2">
    <name type="scientific">Gossypium arboreum</name>
    <name type="common">Tree cotton</name>
    <name type="synonym">Gossypium nanking</name>
    <dbReference type="NCBI Taxonomy" id="29729"/>
    <lineage>
        <taxon>Eukaryota</taxon>
        <taxon>Viridiplantae</taxon>
        <taxon>Streptophyta</taxon>
        <taxon>Embryophyta</taxon>
        <taxon>Tracheophyta</taxon>
        <taxon>Spermatophyta</taxon>
        <taxon>Magnoliopsida</taxon>
        <taxon>eudicotyledons</taxon>
        <taxon>Gunneridae</taxon>
        <taxon>Pentapetalae</taxon>
        <taxon>rosids</taxon>
        <taxon>malvids</taxon>
        <taxon>Malvales</taxon>
        <taxon>Malvaceae</taxon>
        <taxon>Malvoideae</taxon>
        <taxon>Gossypium</taxon>
    </lineage>
</organism>
<sequence length="48" mass="5815">MSGTWHRPRHVSQCKIMFGTWHRVVKLVSGIKGRRRHQSHYHLRLCYS</sequence>
<accession>A0A0B0PDN3</accession>
<evidence type="ECO:0000313" key="1">
    <source>
        <dbReference type="EMBL" id="KHG23042.1"/>
    </source>
</evidence>
<evidence type="ECO:0000313" key="2">
    <source>
        <dbReference type="Proteomes" id="UP000032142"/>
    </source>
</evidence>
<protein>
    <submittedName>
        <fullName evidence="1">Uncharacterized protein</fullName>
    </submittedName>
</protein>
<dbReference type="Proteomes" id="UP000032142">
    <property type="component" value="Unassembled WGS sequence"/>
</dbReference>
<gene>
    <name evidence="1" type="ORF">F383_29241</name>
</gene>
<name>A0A0B0PDN3_GOSAR</name>
<dbReference type="AlphaFoldDB" id="A0A0B0PDN3"/>
<reference evidence="2" key="1">
    <citation type="submission" date="2014-09" db="EMBL/GenBank/DDBJ databases">
        <authorList>
            <person name="Mudge J."/>
            <person name="Ramaraj T."/>
            <person name="Lindquist I.E."/>
            <person name="Bharti A.K."/>
            <person name="Sundararajan A."/>
            <person name="Cameron C.T."/>
            <person name="Woodward J.E."/>
            <person name="May G.D."/>
            <person name="Brubaker C."/>
            <person name="Broadhvest J."/>
            <person name="Wilkins T.A."/>
        </authorList>
    </citation>
    <scope>NUCLEOTIDE SEQUENCE</scope>
    <source>
        <strain evidence="2">cv. AKA8401</strain>
    </source>
</reference>
<proteinExistence type="predicted"/>